<evidence type="ECO:0000256" key="2">
    <source>
        <dbReference type="ARBA" id="ARBA00007399"/>
    </source>
</evidence>
<dbReference type="PANTHER" id="PTHR30251:SF10">
    <property type="entry name" value="FIMBRIAL CHAPERONE YEHC-RELATED"/>
    <property type="match status" value="1"/>
</dbReference>
<organism evidence="8 9">
    <name type="scientific">Proteus hauseri ATCC 700826</name>
    <dbReference type="NCBI Taxonomy" id="1354271"/>
    <lineage>
        <taxon>Bacteria</taxon>
        <taxon>Pseudomonadati</taxon>
        <taxon>Pseudomonadota</taxon>
        <taxon>Gammaproteobacteria</taxon>
        <taxon>Enterobacterales</taxon>
        <taxon>Morganellaceae</taxon>
        <taxon>Proteus</taxon>
    </lineage>
</organism>
<evidence type="ECO:0000259" key="7">
    <source>
        <dbReference type="Pfam" id="PF02753"/>
    </source>
</evidence>
<comment type="similarity">
    <text evidence="2">Belongs to the periplasmic pilus chaperone family.</text>
</comment>
<feature type="domain" description="Pili assembly chaperone N-terminal" evidence="6">
    <location>
        <begin position="22"/>
        <end position="143"/>
    </location>
</feature>
<dbReference type="Gene3D" id="2.60.40.10">
    <property type="entry name" value="Immunoglobulins"/>
    <property type="match status" value="2"/>
</dbReference>
<evidence type="ECO:0000256" key="3">
    <source>
        <dbReference type="ARBA" id="ARBA00022729"/>
    </source>
</evidence>
<evidence type="ECO:0000256" key="5">
    <source>
        <dbReference type="ARBA" id="ARBA00023186"/>
    </source>
</evidence>
<name>A0AAJ3HS95_PROHU</name>
<dbReference type="Pfam" id="PF02753">
    <property type="entry name" value="PapD_C"/>
    <property type="match status" value="1"/>
</dbReference>
<dbReference type="PANTHER" id="PTHR30251">
    <property type="entry name" value="PILUS ASSEMBLY CHAPERONE"/>
    <property type="match status" value="1"/>
</dbReference>
<evidence type="ECO:0000256" key="1">
    <source>
        <dbReference type="ARBA" id="ARBA00004418"/>
    </source>
</evidence>
<comment type="subcellular location">
    <subcellularLocation>
        <location evidence="1">Periplasm</location>
    </subcellularLocation>
</comment>
<dbReference type="InterPro" id="IPR008962">
    <property type="entry name" value="PapD-like_sf"/>
</dbReference>
<dbReference type="AlphaFoldDB" id="A0AAJ3HS95"/>
<dbReference type="InterPro" id="IPR001829">
    <property type="entry name" value="Pili_assmbl_chaperone_bac"/>
</dbReference>
<dbReference type="InterPro" id="IPR036316">
    <property type="entry name" value="Pili_assmbl_chap_C_dom_sf"/>
</dbReference>
<dbReference type="GO" id="GO:0030288">
    <property type="term" value="C:outer membrane-bounded periplasmic space"/>
    <property type="evidence" value="ECO:0007669"/>
    <property type="project" value="InterPro"/>
</dbReference>
<feature type="domain" description="Pili assembly chaperone C-terminal" evidence="7">
    <location>
        <begin position="165"/>
        <end position="223"/>
    </location>
</feature>
<reference evidence="8 9" key="1">
    <citation type="submission" date="2016-04" db="EMBL/GenBank/DDBJ databases">
        <title>ATOL: Assembling a taxonomically balanced genome-scale reconstruction of the evolutionary history of the Enterobacteriaceae.</title>
        <authorList>
            <person name="Plunkett G.III."/>
            <person name="Neeno-Eckwall E.C."/>
            <person name="Glasner J.D."/>
            <person name="Perna N.T."/>
        </authorList>
    </citation>
    <scope>NUCLEOTIDE SEQUENCE [LARGE SCALE GENOMIC DNA]</scope>
    <source>
        <strain evidence="8 9">ATCC 700826</strain>
    </source>
</reference>
<dbReference type="Proteomes" id="UP000078250">
    <property type="component" value="Unassembled WGS sequence"/>
</dbReference>
<keyword evidence="4" id="KW-0574">Periplasm</keyword>
<dbReference type="InterPro" id="IPR016147">
    <property type="entry name" value="Pili_assmbl_chaperone_N"/>
</dbReference>
<dbReference type="SUPFAM" id="SSF49354">
    <property type="entry name" value="PapD-like"/>
    <property type="match status" value="1"/>
</dbReference>
<accession>A0AAJ3HS95</accession>
<dbReference type="Pfam" id="PF00345">
    <property type="entry name" value="PapD_N"/>
    <property type="match status" value="1"/>
</dbReference>
<dbReference type="InterPro" id="IPR016148">
    <property type="entry name" value="Pili_assmbl_chaperone_C"/>
</dbReference>
<dbReference type="GO" id="GO:0071555">
    <property type="term" value="P:cell wall organization"/>
    <property type="evidence" value="ECO:0007669"/>
    <property type="project" value="InterPro"/>
</dbReference>
<keyword evidence="9" id="KW-1185">Reference proteome</keyword>
<dbReference type="PRINTS" id="PR00969">
    <property type="entry name" value="CHAPERONPILI"/>
</dbReference>
<protein>
    <submittedName>
        <fullName evidence="8">Chaperone</fullName>
    </submittedName>
</protein>
<dbReference type="EMBL" id="LXEV01000023">
    <property type="protein sequence ID" value="OAT46655.1"/>
    <property type="molecule type" value="Genomic_DNA"/>
</dbReference>
<gene>
    <name evidence="8" type="ORF">M997_2137</name>
</gene>
<evidence type="ECO:0000256" key="4">
    <source>
        <dbReference type="ARBA" id="ARBA00022764"/>
    </source>
</evidence>
<evidence type="ECO:0000313" key="9">
    <source>
        <dbReference type="Proteomes" id="UP000078250"/>
    </source>
</evidence>
<dbReference type="InterPro" id="IPR050643">
    <property type="entry name" value="Periplasmic_pilus_chap"/>
</dbReference>
<comment type="caution">
    <text evidence="8">The sequence shown here is derived from an EMBL/GenBank/DDBJ whole genome shotgun (WGS) entry which is preliminary data.</text>
</comment>
<sequence length="231" mass="26083">MMKKLISFIILFFSSISVYANVIINGTRIIYNEGTESINIQLTNNGNLASLIQSWIDNGDIDSTPENAISPFYLYPPIVKIAGKQGQLLKIKISNEQLPNNTEQVYYLNVLDIPENAEAMNGKSYLQLVMKTRIKIFYRPKALTDDPALVNEKITYQLIGNKILVKNNSQYHFTIASISTEGTPRITLTEAEMIPPLSSRELPLINKLKNNSVVVIYVDDFGVYKSQNIKF</sequence>
<evidence type="ECO:0000259" key="6">
    <source>
        <dbReference type="Pfam" id="PF00345"/>
    </source>
</evidence>
<evidence type="ECO:0000313" key="8">
    <source>
        <dbReference type="EMBL" id="OAT46655.1"/>
    </source>
</evidence>
<dbReference type="InterPro" id="IPR013783">
    <property type="entry name" value="Ig-like_fold"/>
</dbReference>
<proteinExistence type="inferred from homology"/>
<keyword evidence="5" id="KW-0143">Chaperone</keyword>
<dbReference type="SUPFAM" id="SSF49584">
    <property type="entry name" value="Periplasmic chaperone C-domain"/>
    <property type="match status" value="1"/>
</dbReference>
<keyword evidence="3" id="KW-0732">Signal</keyword>